<dbReference type="SUPFAM" id="SSF52821">
    <property type="entry name" value="Rhodanese/Cell cycle control phosphatase"/>
    <property type="match status" value="1"/>
</dbReference>
<evidence type="ECO:0000313" key="4">
    <source>
        <dbReference type="Proteomes" id="UP000029920"/>
    </source>
</evidence>
<dbReference type="EMBL" id="CP021886">
    <property type="protein sequence ID" value="AWI34779.1"/>
    <property type="molecule type" value="Genomic_DNA"/>
</dbReference>
<organism evidence="3 4">
    <name type="scientific">Helicobacter apodemus</name>
    <dbReference type="NCBI Taxonomy" id="135569"/>
    <lineage>
        <taxon>Bacteria</taxon>
        <taxon>Pseudomonadati</taxon>
        <taxon>Campylobacterota</taxon>
        <taxon>Epsilonproteobacteria</taxon>
        <taxon>Campylobacterales</taxon>
        <taxon>Helicobacteraceae</taxon>
        <taxon>Helicobacter</taxon>
    </lineage>
</organism>
<dbReference type="CDD" id="cd00158">
    <property type="entry name" value="RHOD"/>
    <property type="match status" value="1"/>
</dbReference>
<accession>A0A099UJL3</accession>
<dbReference type="AlphaFoldDB" id="A0A099UJL3"/>
<dbReference type="KEGG" id="had:CDV25_08400"/>
<dbReference type="Proteomes" id="UP000244890">
    <property type="component" value="Chromosome"/>
</dbReference>
<evidence type="ECO:0000313" key="2">
    <source>
        <dbReference type="EMBL" id="AWI34779.1"/>
    </source>
</evidence>
<evidence type="ECO:0000259" key="1">
    <source>
        <dbReference type="PROSITE" id="PS50206"/>
    </source>
</evidence>
<evidence type="ECO:0000313" key="3">
    <source>
        <dbReference type="EMBL" id="TLE16648.1"/>
    </source>
</evidence>
<dbReference type="Proteomes" id="UP000029920">
    <property type="component" value="Unassembled WGS sequence"/>
</dbReference>
<reference evidence="3" key="3">
    <citation type="submission" date="2018-04" db="EMBL/GenBank/DDBJ databases">
        <authorList>
            <person name="Sheh A."/>
            <person name="Shen Z."/>
            <person name="Mannion A.J."/>
            <person name="Fox J.G."/>
        </authorList>
    </citation>
    <scope>NUCLEOTIDE SEQUENCE</scope>
    <source>
        <strain evidence="3">MIT-03-7007</strain>
    </source>
</reference>
<dbReference type="InterPro" id="IPR036873">
    <property type="entry name" value="Rhodanese-like_dom_sf"/>
</dbReference>
<proteinExistence type="predicted"/>
<dbReference type="RefSeq" id="WP_034553132.1">
    <property type="nucleotide sequence ID" value="NZ_CP021886.1"/>
</dbReference>
<reference evidence="2 5" key="2">
    <citation type="submission" date="2017-06" db="EMBL/GenBank/DDBJ databases">
        <title>Complete genome of Helicobacter apodemus.</title>
        <authorList>
            <person name="Cho S."/>
        </authorList>
    </citation>
    <scope>NUCLEOTIDE SEQUENCE [LARGE SCALE GENOMIC DNA]</scope>
    <source>
        <strain evidence="2">SCJK1</strain>
        <strain evidence="5">SNUVETPUB-15-01</strain>
    </source>
</reference>
<protein>
    <submittedName>
        <fullName evidence="3">Rhodanese-like domain-containing protein</fullName>
    </submittedName>
</protein>
<evidence type="ECO:0000313" key="5">
    <source>
        <dbReference type="Proteomes" id="UP000244890"/>
    </source>
</evidence>
<dbReference type="OrthoDB" id="5422549at2"/>
<dbReference type="SMART" id="SM00450">
    <property type="entry name" value="RHOD"/>
    <property type="match status" value="1"/>
</dbReference>
<dbReference type="Gene3D" id="3.40.250.10">
    <property type="entry name" value="Rhodanese-like domain"/>
    <property type="match status" value="1"/>
</dbReference>
<dbReference type="InterPro" id="IPR001763">
    <property type="entry name" value="Rhodanese-like_dom"/>
</dbReference>
<dbReference type="Pfam" id="PF00581">
    <property type="entry name" value="Rhodanese"/>
    <property type="match status" value="1"/>
</dbReference>
<keyword evidence="4" id="KW-1185">Reference proteome</keyword>
<dbReference type="PROSITE" id="PS50206">
    <property type="entry name" value="RHODANESE_3"/>
    <property type="match status" value="1"/>
</dbReference>
<reference evidence="3 4" key="1">
    <citation type="journal article" date="2014" name="Genome Announc.">
        <title>Draft genome sequences of eight enterohepatic helicobacter species isolated from both laboratory and wild rodents.</title>
        <authorList>
            <person name="Sheh A."/>
            <person name="Shen Z."/>
            <person name="Fox J.G."/>
        </authorList>
    </citation>
    <scope>NUCLEOTIDE SEQUENCE [LARGE SCALE GENOMIC DNA]</scope>
    <source>
        <strain evidence="3 4">MIT-03-7007</strain>
    </source>
</reference>
<feature type="domain" description="Rhodanese" evidence="1">
    <location>
        <begin position="22"/>
        <end position="110"/>
    </location>
</feature>
<sequence length="110" mass="12851">MYVKNKSLAIPFRFLPNQTHQFFEDFIVIDLRSRGYFLISHIQNALNLSSLKRIAFIAQENKDKKILLYCHSGSSAAEFGSELVKQGLNNIYYFDDNYFNIPKEYLQSNS</sequence>
<dbReference type="EMBL" id="JRPC02000004">
    <property type="protein sequence ID" value="TLE16648.1"/>
    <property type="molecule type" value="Genomic_DNA"/>
</dbReference>
<gene>
    <name evidence="2" type="ORF">CDV25_08400</name>
    <name evidence="3" type="ORF">LS72_002015</name>
</gene>
<name>A0A099UJL3_9HELI</name>